<dbReference type="EMBL" id="QRDP01000004">
    <property type="protein sequence ID" value="RED16662.1"/>
    <property type="molecule type" value="Genomic_DNA"/>
</dbReference>
<organism evidence="2 3">
    <name type="scientific">Parasphingopyxis lamellibrachiae</name>
    <dbReference type="NCBI Taxonomy" id="680125"/>
    <lineage>
        <taxon>Bacteria</taxon>
        <taxon>Pseudomonadati</taxon>
        <taxon>Pseudomonadota</taxon>
        <taxon>Alphaproteobacteria</taxon>
        <taxon>Sphingomonadales</taxon>
        <taxon>Sphingomonadaceae</taxon>
        <taxon>Parasphingopyxis</taxon>
    </lineage>
</organism>
<dbReference type="SUPFAM" id="SSF52833">
    <property type="entry name" value="Thioredoxin-like"/>
    <property type="match status" value="1"/>
</dbReference>
<reference evidence="2 3" key="1">
    <citation type="submission" date="2018-07" db="EMBL/GenBank/DDBJ databases">
        <title>Genomic Encyclopedia of Type Strains, Phase IV (KMG-IV): sequencing the most valuable type-strain genomes for metagenomic binning, comparative biology and taxonomic classification.</title>
        <authorList>
            <person name="Goeker M."/>
        </authorList>
    </citation>
    <scope>NUCLEOTIDE SEQUENCE [LARGE SCALE GENOMIC DNA]</scope>
    <source>
        <strain evidence="2 3">DSM 26725</strain>
    </source>
</reference>
<dbReference type="InterPro" id="IPR036249">
    <property type="entry name" value="Thioredoxin-like_sf"/>
</dbReference>
<evidence type="ECO:0000313" key="3">
    <source>
        <dbReference type="Proteomes" id="UP000256310"/>
    </source>
</evidence>
<keyword evidence="1" id="KW-0732">Signal</keyword>
<evidence type="ECO:0008006" key="4">
    <source>
        <dbReference type="Google" id="ProtNLM"/>
    </source>
</evidence>
<dbReference type="Proteomes" id="UP000256310">
    <property type="component" value="Unassembled WGS sequence"/>
</dbReference>
<dbReference type="PROSITE" id="PS51257">
    <property type="entry name" value="PROKAR_LIPOPROTEIN"/>
    <property type="match status" value="1"/>
</dbReference>
<gene>
    <name evidence="2" type="ORF">DFR46_1689</name>
</gene>
<name>A0A3D9FGL3_9SPHN</name>
<proteinExistence type="predicted"/>
<dbReference type="OrthoDB" id="14727at2"/>
<dbReference type="AlphaFoldDB" id="A0A3D9FGL3"/>
<dbReference type="InterPro" id="IPR007332">
    <property type="entry name" value="DUF411"/>
</dbReference>
<keyword evidence="3" id="KW-1185">Reference proteome</keyword>
<dbReference type="Pfam" id="PF04214">
    <property type="entry name" value="DUF411"/>
    <property type="match status" value="1"/>
</dbReference>
<protein>
    <recommendedName>
        <fullName evidence="4">Metal-binding protein</fullName>
    </recommendedName>
</protein>
<comment type="caution">
    <text evidence="2">The sequence shown here is derived from an EMBL/GenBank/DDBJ whole genome shotgun (WGS) entry which is preliminary data.</text>
</comment>
<feature type="signal peptide" evidence="1">
    <location>
        <begin position="1"/>
        <end position="24"/>
    </location>
</feature>
<evidence type="ECO:0000256" key="1">
    <source>
        <dbReference type="SAM" id="SignalP"/>
    </source>
</evidence>
<evidence type="ECO:0000313" key="2">
    <source>
        <dbReference type="EMBL" id="RED16662.1"/>
    </source>
</evidence>
<dbReference type="RefSeq" id="WP_116236042.1">
    <property type="nucleotide sequence ID" value="NZ_QRDP01000004.1"/>
</dbReference>
<feature type="chain" id="PRO_5017716151" description="Metal-binding protein" evidence="1">
    <location>
        <begin position="25"/>
        <end position="148"/>
    </location>
</feature>
<accession>A0A3D9FGL3</accession>
<sequence length="148" mass="16021">MTFWNRRHFLAVVPAALMACSAQATPTEIVVHKSPSCGCCNLWIDHVRAAGFQVRAVDVADTTPIATRLGVPANLRSCHTAEIGGYVIEGHVPAREIRRLLTERSDAAGLAVPGMPLGSPGMEMGDRRENYDVILFDRAGGTRIFASY</sequence>